<evidence type="ECO:0000313" key="2">
    <source>
        <dbReference type="EMBL" id="SCL43851.1"/>
    </source>
</evidence>
<feature type="transmembrane region" description="Helical" evidence="1">
    <location>
        <begin position="12"/>
        <end position="33"/>
    </location>
</feature>
<accession>A0A1C6TQF3</accession>
<protein>
    <submittedName>
        <fullName evidence="2">Uncharacterized protein</fullName>
    </submittedName>
</protein>
<keyword evidence="1" id="KW-0812">Transmembrane</keyword>
<dbReference type="EMBL" id="FMHZ01000001">
    <property type="protein sequence ID" value="SCL43851.1"/>
    <property type="molecule type" value="Genomic_DNA"/>
</dbReference>
<dbReference type="Proteomes" id="UP000199001">
    <property type="component" value="Unassembled WGS sequence"/>
</dbReference>
<reference evidence="3" key="1">
    <citation type="submission" date="2016-06" db="EMBL/GenBank/DDBJ databases">
        <authorList>
            <person name="Varghese N."/>
            <person name="Submissions Spin"/>
        </authorList>
    </citation>
    <scope>NUCLEOTIDE SEQUENCE [LARGE SCALE GENOMIC DNA]</scope>
    <source>
        <strain evidence="3">DSM 43903</strain>
    </source>
</reference>
<gene>
    <name evidence="2" type="ORF">GA0070606_0042</name>
</gene>
<dbReference type="AlphaFoldDB" id="A0A1C6TQF3"/>
<keyword evidence="1" id="KW-0472">Membrane</keyword>
<proteinExistence type="predicted"/>
<keyword evidence="1" id="KW-1133">Transmembrane helix</keyword>
<dbReference type="RefSeq" id="WP_281190533.1">
    <property type="nucleotide sequence ID" value="NZ_FMHZ01000001.1"/>
</dbReference>
<keyword evidence="3" id="KW-1185">Reference proteome</keyword>
<evidence type="ECO:0000256" key="1">
    <source>
        <dbReference type="SAM" id="Phobius"/>
    </source>
</evidence>
<organism evidence="2 3">
    <name type="scientific">Micromonospora citrea</name>
    <dbReference type="NCBI Taxonomy" id="47855"/>
    <lineage>
        <taxon>Bacteria</taxon>
        <taxon>Bacillati</taxon>
        <taxon>Actinomycetota</taxon>
        <taxon>Actinomycetes</taxon>
        <taxon>Micromonosporales</taxon>
        <taxon>Micromonosporaceae</taxon>
        <taxon>Micromonospora</taxon>
    </lineage>
</organism>
<name>A0A1C6TQF3_9ACTN</name>
<evidence type="ECO:0000313" key="3">
    <source>
        <dbReference type="Proteomes" id="UP000199001"/>
    </source>
</evidence>
<sequence>MPLPTGRQRKRWLAVGEAVAVILRIVASLVMLINGIDTPGR</sequence>